<keyword evidence="4" id="KW-1185">Reference proteome</keyword>
<comment type="caution">
    <text evidence="3">The sequence shown here is derived from an EMBL/GenBank/DDBJ whole genome shotgun (WGS) entry which is preliminary data.</text>
</comment>
<accession>A0ABT8RB58</accession>
<dbReference type="Pfam" id="PF05721">
    <property type="entry name" value="PhyH"/>
    <property type="match status" value="1"/>
</dbReference>
<keyword evidence="1" id="KW-0479">Metal-binding</keyword>
<sequence length="280" mass="31726">MAPHQFTQADKDTFDRDGYVVLKNFFTNEEVDLIYGTSTKDHVISQKSFDFNDSKGLRTKLALWYTPQDDVYGMYSRCERMVNAVEMILGGQAAHYHSKLMQKEPKVGGAWEWHQDYGYWYNNGFLFPDMVSVMLALTSANKENGCLQVIKGSHKMGRVEHGIAGQQVGASMEKVEEALKRLELVYVELQPGDTLFFHCNILHRSEANLSENSRWSLISAYNLVSNKSYKNEPSSHYTPIAKVPDDAIVKAGMKGISDNADFLTQEVDSKFKETIVQPEA</sequence>
<organism evidence="3 4">
    <name type="scientific">Rhodocytophaga aerolata</name>
    <dbReference type="NCBI Taxonomy" id="455078"/>
    <lineage>
        <taxon>Bacteria</taxon>
        <taxon>Pseudomonadati</taxon>
        <taxon>Bacteroidota</taxon>
        <taxon>Cytophagia</taxon>
        <taxon>Cytophagales</taxon>
        <taxon>Rhodocytophagaceae</taxon>
        <taxon>Rhodocytophaga</taxon>
    </lineage>
</organism>
<name>A0ABT8RB58_9BACT</name>
<evidence type="ECO:0000259" key="2">
    <source>
        <dbReference type="PROSITE" id="PS51471"/>
    </source>
</evidence>
<proteinExistence type="inferred from homology"/>
<dbReference type="Proteomes" id="UP001168528">
    <property type="component" value="Unassembled WGS sequence"/>
</dbReference>
<evidence type="ECO:0000256" key="1">
    <source>
        <dbReference type="RuleBase" id="RU003682"/>
    </source>
</evidence>
<evidence type="ECO:0000313" key="3">
    <source>
        <dbReference type="EMBL" id="MDO1448438.1"/>
    </source>
</evidence>
<protein>
    <submittedName>
        <fullName evidence="3">Phytanoyl-CoA dioxygenase family protein</fullName>
    </submittedName>
</protein>
<dbReference type="PANTHER" id="PTHR20883:SF51">
    <property type="entry name" value="PHYTANOYL-COA HYDROXYLASE"/>
    <property type="match status" value="1"/>
</dbReference>
<dbReference type="InterPro" id="IPR008775">
    <property type="entry name" value="Phytyl_CoA_dOase-like"/>
</dbReference>
<dbReference type="InterPro" id="IPR005123">
    <property type="entry name" value="Oxoglu/Fe-dep_dioxygenase_dom"/>
</dbReference>
<dbReference type="SUPFAM" id="SSF51197">
    <property type="entry name" value="Clavaminate synthase-like"/>
    <property type="match status" value="1"/>
</dbReference>
<dbReference type="Gene3D" id="2.60.120.620">
    <property type="entry name" value="q2cbj1_9rhob like domain"/>
    <property type="match status" value="1"/>
</dbReference>
<keyword evidence="1" id="KW-0408">Iron</keyword>
<dbReference type="PROSITE" id="PS51471">
    <property type="entry name" value="FE2OG_OXY"/>
    <property type="match status" value="1"/>
</dbReference>
<keyword evidence="3" id="KW-0223">Dioxygenase</keyword>
<dbReference type="RefSeq" id="WP_302039242.1">
    <property type="nucleotide sequence ID" value="NZ_JAUKPO010000012.1"/>
</dbReference>
<keyword evidence="1" id="KW-0560">Oxidoreductase</keyword>
<dbReference type="PANTHER" id="PTHR20883">
    <property type="entry name" value="PHYTANOYL-COA DIOXYGENASE DOMAIN CONTAINING 1"/>
    <property type="match status" value="1"/>
</dbReference>
<reference evidence="3" key="1">
    <citation type="submission" date="2023-07" db="EMBL/GenBank/DDBJ databases">
        <title>The genome sequence of Rhodocytophaga aerolata KACC 12507.</title>
        <authorList>
            <person name="Zhang X."/>
        </authorList>
    </citation>
    <scope>NUCLEOTIDE SEQUENCE</scope>
    <source>
        <strain evidence="3">KACC 12507</strain>
    </source>
</reference>
<gene>
    <name evidence="3" type="ORF">Q0590_19335</name>
</gene>
<evidence type="ECO:0000313" key="4">
    <source>
        <dbReference type="Proteomes" id="UP001168528"/>
    </source>
</evidence>
<comment type="similarity">
    <text evidence="1">Belongs to the iron/ascorbate-dependent oxidoreductase family.</text>
</comment>
<dbReference type="GO" id="GO:0051213">
    <property type="term" value="F:dioxygenase activity"/>
    <property type="evidence" value="ECO:0007669"/>
    <property type="project" value="UniProtKB-KW"/>
</dbReference>
<dbReference type="EMBL" id="JAUKPO010000012">
    <property type="protein sequence ID" value="MDO1448438.1"/>
    <property type="molecule type" value="Genomic_DNA"/>
</dbReference>
<feature type="domain" description="Fe2OG dioxygenase" evidence="2">
    <location>
        <begin position="95"/>
        <end position="225"/>
    </location>
</feature>